<protein>
    <submittedName>
        <fullName evidence="2">Uncharacterized protein</fullName>
    </submittedName>
</protein>
<comment type="caution">
    <text evidence="2">The sequence shown here is derived from an EMBL/GenBank/DDBJ whole genome shotgun (WGS) entry which is preliminary data.</text>
</comment>
<evidence type="ECO:0000313" key="2">
    <source>
        <dbReference type="EMBL" id="CAF1630721.1"/>
    </source>
</evidence>
<reference evidence="2" key="1">
    <citation type="submission" date="2021-02" db="EMBL/GenBank/DDBJ databases">
        <authorList>
            <person name="Nowell W R."/>
        </authorList>
    </citation>
    <scope>NUCLEOTIDE SEQUENCE</scope>
</reference>
<dbReference type="EMBL" id="CAJNOR010008253">
    <property type="protein sequence ID" value="CAF1630721.1"/>
    <property type="molecule type" value="Genomic_DNA"/>
</dbReference>
<name>A0A816D0G2_ADIRI</name>
<dbReference type="EMBL" id="CAJNOJ010001051">
    <property type="protein sequence ID" value="CAF1540422.1"/>
    <property type="molecule type" value="Genomic_DNA"/>
</dbReference>
<accession>A0A816D0G2</accession>
<proteinExistence type="predicted"/>
<organism evidence="2 3">
    <name type="scientific">Adineta ricciae</name>
    <name type="common">Rotifer</name>
    <dbReference type="NCBI Taxonomy" id="249248"/>
    <lineage>
        <taxon>Eukaryota</taxon>
        <taxon>Metazoa</taxon>
        <taxon>Spiralia</taxon>
        <taxon>Gnathifera</taxon>
        <taxon>Rotifera</taxon>
        <taxon>Eurotatoria</taxon>
        <taxon>Bdelloidea</taxon>
        <taxon>Adinetida</taxon>
        <taxon>Adinetidae</taxon>
        <taxon>Adineta</taxon>
    </lineage>
</organism>
<evidence type="ECO:0000313" key="1">
    <source>
        <dbReference type="EMBL" id="CAF1540422.1"/>
    </source>
</evidence>
<keyword evidence="3" id="KW-1185">Reference proteome</keyword>
<sequence>MSATNFETDYYFYDYENNLLNLRPLIINEHELIDDLLNVLKKYADSKSNECYMETNLNDIDWDYINKLRSLLRGLVQTNLKHFYYRGLTLSSDNAILIFMRTDTCSEKTKINLMNIWKWSTFVNENEALLVVGTKPEDDTDSSENN</sequence>
<gene>
    <name evidence="1" type="ORF">EDS130_LOCUS45278</name>
    <name evidence="2" type="ORF">XAT740_LOCUS51603</name>
</gene>
<dbReference type="Proteomes" id="UP000663828">
    <property type="component" value="Unassembled WGS sequence"/>
</dbReference>
<dbReference type="Proteomes" id="UP000663852">
    <property type="component" value="Unassembled WGS sequence"/>
</dbReference>
<dbReference type="AlphaFoldDB" id="A0A816D0G2"/>
<evidence type="ECO:0000313" key="3">
    <source>
        <dbReference type="Proteomes" id="UP000663828"/>
    </source>
</evidence>